<comment type="caution">
    <text evidence="2">The sequence shown here is derived from an EMBL/GenBank/DDBJ whole genome shotgun (WGS) entry which is preliminary data.</text>
</comment>
<dbReference type="InterPro" id="IPR036188">
    <property type="entry name" value="FAD/NAD-bd_sf"/>
</dbReference>
<keyword evidence="2" id="KW-0503">Monooxygenase</keyword>
<dbReference type="SUPFAM" id="SSF51905">
    <property type="entry name" value="FAD/NAD(P)-binding domain"/>
    <property type="match status" value="1"/>
</dbReference>
<reference evidence="3" key="1">
    <citation type="journal article" date="2019" name="Int. J. Syst. Evol. Microbiol.">
        <title>The Global Catalogue of Microorganisms (GCM) 10K type strain sequencing project: providing services to taxonomists for standard genome sequencing and annotation.</title>
        <authorList>
            <consortium name="The Broad Institute Genomics Platform"/>
            <consortium name="The Broad Institute Genome Sequencing Center for Infectious Disease"/>
            <person name="Wu L."/>
            <person name="Ma J."/>
        </authorList>
    </citation>
    <scope>NUCLEOTIDE SEQUENCE [LARGE SCALE GENOMIC DNA]</scope>
    <source>
        <strain evidence="3">JCM 10083</strain>
    </source>
</reference>
<name>A0ABW2TBK7_9ACTN</name>
<dbReference type="Proteomes" id="UP001596514">
    <property type="component" value="Unassembled WGS sequence"/>
</dbReference>
<feature type="domain" description="FAD-binding" evidence="1">
    <location>
        <begin position="3"/>
        <end position="329"/>
    </location>
</feature>
<dbReference type="InterPro" id="IPR051704">
    <property type="entry name" value="FAD_aromatic-hydroxylase"/>
</dbReference>
<dbReference type="RefSeq" id="WP_343979292.1">
    <property type="nucleotide sequence ID" value="NZ_BAAAGK010000179.1"/>
</dbReference>
<proteinExistence type="predicted"/>
<sequence>MRTVLISGAGIAGQSLAYWLHRHGFTPTVVERAPAPRAQGHTVDLRGVSFDVVRRMGLLEKVRDAAVDSRGMSYVDATGRRVADMPASFLGGNGVVGEVEILRGDLVDIFHQATEGKVEYVFDDTITSLAQAPDGVRVTFERSAARVFDLVVGADGAHSVTRSLAFGEESRFSRELGCHLAYFTAPNVFGIQDWELFHNLPGRRVAALRPSRRAEEVKVLLGFASKPLDHGDARRQKQIVAEVFAGAGWQVPAMLREMAAATDFYFDAATQVVMDGWSRGRVVLLGDAGYSPSPLGGGGTGLAVVGAYVLAGELAEAGGDHEVAFAAYEREMRGLVRQRQKLPPGGVNGFVPNSRVAIGMRNLSIRLLPHLPWSGLIEKMVTDPDAITLNDYGLPSPPPIL</sequence>
<dbReference type="Pfam" id="PF01494">
    <property type="entry name" value="FAD_binding_3"/>
    <property type="match status" value="1"/>
</dbReference>
<dbReference type="PANTHER" id="PTHR46865">
    <property type="entry name" value="OXIDOREDUCTASE-RELATED"/>
    <property type="match status" value="1"/>
</dbReference>
<dbReference type="PRINTS" id="PR00420">
    <property type="entry name" value="RNGMNOXGNASE"/>
</dbReference>
<dbReference type="GO" id="GO:0004497">
    <property type="term" value="F:monooxygenase activity"/>
    <property type="evidence" value="ECO:0007669"/>
    <property type="project" value="UniProtKB-KW"/>
</dbReference>
<gene>
    <name evidence="2" type="ORF">ACFQVD_32805</name>
</gene>
<evidence type="ECO:0000313" key="3">
    <source>
        <dbReference type="Proteomes" id="UP001596514"/>
    </source>
</evidence>
<dbReference type="InterPro" id="IPR002938">
    <property type="entry name" value="FAD-bd"/>
</dbReference>
<evidence type="ECO:0000259" key="1">
    <source>
        <dbReference type="Pfam" id="PF01494"/>
    </source>
</evidence>
<evidence type="ECO:0000313" key="2">
    <source>
        <dbReference type="EMBL" id="MFC7604896.1"/>
    </source>
</evidence>
<keyword evidence="3" id="KW-1185">Reference proteome</keyword>
<organism evidence="2 3">
    <name type="scientific">Streptosporangium amethystogenes subsp. fukuiense</name>
    <dbReference type="NCBI Taxonomy" id="698418"/>
    <lineage>
        <taxon>Bacteria</taxon>
        <taxon>Bacillati</taxon>
        <taxon>Actinomycetota</taxon>
        <taxon>Actinomycetes</taxon>
        <taxon>Streptosporangiales</taxon>
        <taxon>Streptosporangiaceae</taxon>
        <taxon>Streptosporangium</taxon>
    </lineage>
</organism>
<protein>
    <submittedName>
        <fullName evidence="2">FAD-dependent monooxygenase</fullName>
    </submittedName>
</protein>
<accession>A0ABW2TBK7</accession>
<dbReference type="EMBL" id="JBHTEE010000001">
    <property type="protein sequence ID" value="MFC7604896.1"/>
    <property type="molecule type" value="Genomic_DNA"/>
</dbReference>
<dbReference type="Gene3D" id="3.50.50.60">
    <property type="entry name" value="FAD/NAD(P)-binding domain"/>
    <property type="match status" value="1"/>
</dbReference>
<dbReference type="PANTHER" id="PTHR46865:SF2">
    <property type="entry name" value="MONOOXYGENASE"/>
    <property type="match status" value="1"/>
</dbReference>
<keyword evidence="2" id="KW-0560">Oxidoreductase</keyword>
<dbReference type="Gene3D" id="3.30.9.10">
    <property type="entry name" value="D-Amino Acid Oxidase, subunit A, domain 2"/>
    <property type="match status" value="1"/>
</dbReference>